<keyword evidence="1" id="KW-1133">Transmembrane helix</keyword>
<dbReference type="EMBL" id="AUZZ01003510">
    <property type="protein sequence ID" value="EQD56769.1"/>
    <property type="molecule type" value="Genomic_DNA"/>
</dbReference>
<feature type="transmembrane region" description="Helical" evidence="1">
    <location>
        <begin position="264"/>
        <end position="287"/>
    </location>
</feature>
<evidence type="ECO:0000256" key="1">
    <source>
        <dbReference type="SAM" id="Phobius"/>
    </source>
</evidence>
<dbReference type="GO" id="GO:0005886">
    <property type="term" value="C:plasma membrane"/>
    <property type="evidence" value="ECO:0007669"/>
    <property type="project" value="UniProtKB-SubCell"/>
</dbReference>
<protein>
    <submittedName>
        <fullName evidence="2">ABC-2 type transporter superfamily</fullName>
    </submittedName>
</protein>
<sequence>MSAADPAPAAGAAGAVGDVAARDASRLPGTLDQALRLSRYQFRDYLRSRRFVLMVGIVVAIGAILTFVLYHFSGAGLSGSTDAFYGSLWAGGAPEIIIFAGIIFGGDAIAGEFQNKTGYFLMGLPIRRTSVYLGKYLAAFLASTICLLLFLAIVVGNGVIYLGTGSVNGALAVSLGLTLLYLLALLGAVFLFSSLFKNGLYAVLVVAVLFLFGFTVIQELVVGLIHIEPWFLITYAQPVLSYPFGAIPTHMAHGTSGTTSYHPYYWEGIAIMLGYAVLTGLGGLALFEREEFT</sequence>
<reference evidence="2" key="2">
    <citation type="journal article" date="2014" name="ISME J.">
        <title>Microbial stratification in low pH oxic and suboxic macroscopic growths along an acid mine drainage.</title>
        <authorList>
            <person name="Mendez-Garcia C."/>
            <person name="Mesa V."/>
            <person name="Sprenger R.R."/>
            <person name="Richter M."/>
            <person name="Diez M.S."/>
            <person name="Solano J."/>
            <person name="Bargiela R."/>
            <person name="Golyshina O.V."/>
            <person name="Manteca A."/>
            <person name="Ramos J.L."/>
            <person name="Gallego J.R."/>
            <person name="Llorente I."/>
            <person name="Martins Dos Santos V.A."/>
            <person name="Jensen O.N."/>
            <person name="Pelaez A.I."/>
            <person name="Sanchez J."/>
            <person name="Ferrer M."/>
        </authorList>
    </citation>
    <scope>NUCLEOTIDE SEQUENCE</scope>
</reference>
<keyword evidence="1" id="KW-0812">Transmembrane</keyword>
<reference evidence="2" key="1">
    <citation type="submission" date="2013-08" db="EMBL/GenBank/DDBJ databases">
        <authorList>
            <person name="Mendez C."/>
            <person name="Richter M."/>
            <person name="Ferrer M."/>
            <person name="Sanchez J."/>
        </authorList>
    </citation>
    <scope>NUCLEOTIDE SEQUENCE</scope>
</reference>
<dbReference type="AlphaFoldDB" id="T1BUA5"/>
<feature type="transmembrane region" description="Helical" evidence="1">
    <location>
        <begin position="199"/>
        <end position="225"/>
    </location>
</feature>
<feature type="transmembrane region" description="Helical" evidence="1">
    <location>
        <begin position="84"/>
        <end position="106"/>
    </location>
</feature>
<proteinExistence type="predicted"/>
<keyword evidence="1" id="KW-0472">Membrane</keyword>
<evidence type="ECO:0000313" key="2">
    <source>
        <dbReference type="EMBL" id="EQD56769.1"/>
    </source>
</evidence>
<accession>T1BUA5</accession>
<gene>
    <name evidence="2" type="ORF">B2A_05108</name>
</gene>
<feature type="transmembrane region" description="Helical" evidence="1">
    <location>
        <begin position="169"/>
        <end position="192"/>
    </location>
</feature>
<organism evidence="2">
    <name type="scientific">mine drainage metagenome</name>
    <dbReference type="NCBI Taxonomy" id="410659"/>
    <lineage>
        <taxon>unclassified sequences</taxon>
        <taxon>metagenomes</taxon>
        <taxon>ecological metagenomes</taxon>
    </lineage>
</organism>
<feature type="transmembrane region" description="Helical" evidence="1">
    <location>
        <begin position="51"/>
        <end position="72"/>
    </location>
</feature>
<name>T1BUA5_9ZZZZ</name>
<comment type="caution">
    <text evidence="2">The sequence shown here is derived from an EMBL/GenBank/DDBJ whole genome shotgun (WGS) entry which is preliminary data.</text>
</comment>
<dbReference type="PANTHER" id="PTHR43471">
    <property type="entry name" value="ABC TRANSPORTER PERMEASE"/>
    <property type="match status" value="1"/>
</dbReference>
<dbReference type="GO" id="GO:0140359">
    <property type="term" value="F:ABC-type transporter activity"/>
    <property type="evidence" value="ECO:0007669"/>
    <property type="project" value="InterPro"/>
</dbReference>
<dbReference type="Pfam" id="PF12679">
    <property type="entry name" value="ABC2_membrane_2"/>
    <property type="match status" value="1"/>
</dbReference>
<feature type="transmembrane region" description="Helical" evidence="1">
    <location>
        <begin position="136"/>
        <end position="163"/>
    </location>
</feature>